<dbReference type="InterPro" id="IPR001792">
    <property type="entry name" value="Acylphosphatase-like_dom"/>
</dbReference>
<evidence type="ECO:0000259" key="6">
    <source>
        <dbReference type="PROSITE" id="PS51160"/>
    </source>
</evidence>
<dbReference type="EMBL" id="MHRX01000056">
    <property type="protein sequence ID" value="OHA32000.1"/>
    <property type="molecule type" value="Genomic_DNA"/>
</dbReference>
<dbReference type="PROSITE" id="PS51160">
    <property type="entry name" value="ACYLPHOSPHATASE_3"/>
    <property type="match status" value="1"/>
</dbReference>
<feature type="active site" evidence="4">
    <location>
        <position position="39"/>
    </location>
</feature>
<dbReference type="EC" id="3.6.1.7" evidence="2 4"/>
<feature type="domain" description="Acylphosphatase-like" evidence="6">
    <location>
        <begin position="6"/>
        <end position="92"/>
    </location>
</feature>
<dbReference type="Gene3D" id="3.30.70.100">
    <property type="match status" value="1"/>
</dbReference>
<evidence type="ECO:0000313" key="8">
    <source>
        <dbReference type="Proteomes" id="UP000176221"/>
    </source>
</evidence>
<dbReference type="GO" id="GO:0003998">
    <property type="term" value="F:acylphosphatase activity"/>
    <property type="evidence" value="ECO:0007669"/>
    <property type="project" value="UniProtKB-EC"/>
</dbReference>
<comment type="catalytic activity">
    <reaction evidence="3 4">
        <text>an acyl phosphate + H2O = a carboxylate + phosphate + H(+)</text>
        <dbReference type="Rhea" id="RHEA:14965"/>
        <dbReference type="ChEBI" id="CHEBI:15377"/>
        <dbReference type="ChEBI" id="CHEBI:15378"/>
        <dbReference type="ChEBI" id="CHEBI:29067"/>
        <dbReference type="ChEBI" id="CHEBI:43474"/>
        <dbReference type="ChEBI" id="CHEBI:59918"/>
        <dbReference type="EC" id="3.6.1.7"/>
    </reaction>
</comment>
<reference evidence="7 8" key="1">
    <citation type="journal article" date="2016" name="Nat. Commun.">
        <title>Thousands of microbial genomes shed light on interconnected biogeochemical processes in an aquifer system.</title>
        <authorList>
            <person name="Anantharaman K."/>
            <person name="Brown C.T."/>
            <person name="Hug L.A."/>
            <person name="Sharon I."/>
            <person name="Castelle C.J."/>
            <person name="Probst A.J."/>
            <person name="Thomas B.C."/>
            <person name="Singh A."/>
            <person name="Wilkins M.J."/>
            <person name="Karaoz U."/>
            <person name="Brodie E.L."/>
            <person name="Williams K.H."/>
            <person name="Hubbard S.S."/>
            <person name="Banfield J.F."/>
        </authorList>
    </citation>
    <scope>NUCLEOTIDE SEQUENCE [LARGE SCALE GENOMIC DNA]</scope>
</reference>
<protein>
    <recommendedName>
        <fullName evidence="2 4">acylphosphatase</fullName>
        <ecNumber evidence="2 4">3.6.1.7</ecNumber>
    </recommendedName>
</protein>
<comment type="caution">
    <text evidence="7">The sequence shown here is derived from an EMBL/GenBank/DDBJ whole genome shotgun (WGS) entry which is preliminary data.</text>
</comment>
<evidence type="ECO:0000256" key="3">
    <source>
        <dbReference type="ARBA" id="ARBA00047645"/>
    </source>
</evidence>
<comment type="similarity">
    <text evidence="1 5">Belongs to the acylphosphatase family.</text>
</comment>
<evidence type="ECO:0000313" key="7">
    <source>
        <dbReference type="EMBL" id="OHA32000.1"/>
    </source>
</evidence>
<dbReference type="AlphaFoldDB" id="A0A1G2N7C4"/>
<evidence type="ECO:0000256" key="1">
    <source>
        <dbReference type="ARBA" id="ARBA00005614"/>
    </source>
</evidence>
<name>A0A1G2N7C4_9BACT</name>
<accession>A0A1G2N7C4</accession>
<evidence type="ECO:0000256" key="4">
    <source>
        <dbReference type="PROSITE-ProRule" id="PRU00520"/>
    </source>
</evidence>
<evidence type="ECO:0000256" key="5">
    <source>
        <dbReference type="RuleBase" id="RU004168"/>
    </source>
</evidence>
<sequence>MEEIIEIECVVKGKVQAVGYREYARSQALALGVTGFAQNKPDGSVRVVAQAPDLLLERYVKVLRAGPSSAAVDEVKVMLRKMHGRVTDFVLY</sequence>
<evidence type="ECO:0000256" key="2">
    <source>
        <dbReference type="ARBA" id="ARBA00012150"/>
    </source>
</evidence>
<dbReference type="STRING" id="1802319.A2928_00185"/>
<feature type="active site" evidence="4">
    <location>
        <position position="21"/>
    </location>
</feature>
<dbReference type="InterPro" id="IPR020456">
    <property type="entry name" value="Acylphosphatase"/>
</dbReference>
<dbReference type="SUPFAM" id="SSF54975">
    <property type="entry name" value="Acylphosphatase/BLUF domain-like"/>
    <property type="match status" value="1"/>
</dbReference>
<dbReference type="PANTHER" id="PTHR47268">
    <property type="entry name" value="ACYLPHOSPHATASE"/>
    <property type="match status" value="1"/>
</dbReference>
<dbReference type="PANTHER" id="PTHR47268:SF4">
    <property type="entry name" value="ACYLPHOSPHATASE"/>
    <property type="match status" value="1"/>
</dbReference>
<dbReference type="Pfam" id="PF00708">
    <property type="entry name" value="Acylphosphatase"/>
    <property type="match status" value="1"/>
</dbReference>
<organism evidence="7 8">
    <name type="scientific">Candidatus Taylorbacteria bacterium RIFCSPLOWO2_01_FULL_45_15b</name>
    <dbReference type="NCBI Taxonomy" id="1802319"/>
    <lineage>
        <taxon>Bacteria</taxon>
        <taxon>Candidatus Tayloriibacteriota</taxon>
    </lineage>
</organism>
<keyword evidence="4" id="KW-0378">Hydrolase</keyword>
<proteinExistence type="inferred from homology"/>
<dbReference type="Proteomes" id="UP000176221">
    <property type="component" value="Unassembled WGS sequence"/>
</dbReference>
<dbReference type="InterPro" id="IPR036046">
    <property type="entry name" value="Acylphosphatase-like_dom_sf"/>
</dbReference>
<gene>
    <name evidence="7" type="ORF">A2928_00185</name>
</gene>